<dbReference type="GO" id="GO:0005085">
    <property type="term" value="F:guanyl-nucleotide exchange factor activity"/>
    <property type="evidence" value="ECO:0007669"/>
    <property type="project" value="InterPro"/>
</dbReference>
<protein>
    <submittedName>
        <fullName evidence="1">Uncharacterized protein</fullName>
    </submittedName>
</protein>
<gene>
    <name evidence="1" type="ORF">CTOB1V02_LOCUS9597</name>
</gene>
<proteinExistence type="predicted"/>
<dbReference type="PANTHER" id="PTHR46001">
    <property type="entry name" value="TIAM (MAMMALIAN TUMOR INVASION AND METASTASIS FACTOR) HOMOLOG"/>
    <property type="match status" value="1"/>
</dbReference>
<reference evidence="1" key="1">
    <citation type="submission" date="2020-11" db="EMBL/GenBank/DDBJ databases">
        <authorList>
            <person name="Tran Van P."/>
        </authorList>
    </citation>
    <scope>NUCLEOTIDE SEQUENCE</scope>
</reference>
<sequence length="175" mass="19274">MFEEFPLPVPPRDTAARPQLAQSSVGTQRLWVQLPADPLSGGGQTFNLISAVSMTSELVTVGLREEMSVDDFLVAACAKANLFPFEHFVRVKKRKGMDDAQAFVPHREDYIENYFFGQLLRVLVNRSGLAELKSLAAPSLKENLAGSPSIFSTTETTHDHLLLENLPQRATSVSS</sequence>
<dbReference type="AlphaFoldDB" id="A0A7R8WNB4"/>
<dbReference type="InterPro" id="IPR043537">
    <property type="entry name" value="Tiam1/Tiam2/Sif"/>
</dbReference>
<dbReference type="InterPro" id="IPR003116">
    <property type="entry name" value="RBD_dom"/>
</dbReference>
<organism evidence="1">
    <name type="scientific">Cyprideis torosa</name>
    <dbReference type="NCBI Taxonomy" id="163714"/>
    <lineage>
        <taxon>Eukaryota</taxon>
        <taxon>Metazoa</taxon>
        <taxon>Ecdysozoa</taxon>
        <taxon>Arthropoda</taxon>
        <taxon>Crustacea</taxon>
        <taxon>Oligostraca</taxon>
        <taxon>Ostracoda</taxon>
        <taxon>Podocopa</taxon>
        <taxon>Podocopida</taxon>
        <taxon>Cytherocopina</taxon>
        <taxon>Cytheroidea</taxon>
        <taxon>Cytherideidae</taxon>
        <taxon>Cyprideis</taxon>
    </lineage>
</organism>
<feature type="non-terminal residue" evidence="1">
    <location>
        <position position="1"/>
    </location>
</feature>
<evidence type="ECO:0000313" key="1">
    <source>
        <dbReference type="EMBL" id="CAD7231754.1"/>
    </source>
</evidence>
<dbReference type="GO" id="GO:0007264">
    <property type="term" value="P:small GTPase-mediated signal transduction"/>
    <property type="evidence" value="ECO:0007669"/>
    <property type="project" value="InterPro"/>
</dbReference>
<dbReference type="SMART" id="SM00455">
    <property type="entry name" value="RBD"/>
    <property type="match status" value="1"/>
</dbReference>
<name>A0A7R8WNB4_9CRUS</name>
<accession>A0A7R8WNB4</accession>
<dbReference type="EMBL" id="OB663845">
    <property type="protein sequence ID" value="CAD7231754.1"/>
    <property type="molecule type" value="Genomic_DNA"/>
</dbReference>
<dbReference type="OrthoDB" id="8059989at2759"/>
<dbReference type="PANTHER" id="PTHR46001:SF3">
    <property type="entry name" value="PROTEIN STILL LIFE, ISOFORM SIF TYPE 1"/>
    <property type="match status" value="1"/>
</dbReference>